<sequence length="1240" mass="136121">MSSTRPREIAQDDRSDEASSPKMAGSCASSSEPEQPSAMVRSDIERMKTDLKSYQQHLVDACRDRKYKEAATCQRRIIDLRDNLSASVPFPLATRIEASLRQAVILLMCEDVDGADRSLFPNLEMLSQQRGLQHRGNTIAWGMLCAKVGFLYMRSTARDDLEKAKDYLNRSLNSLVEIKPNPAEHLFAIAQCLADLYDFTTNDATSAEGMVEWLSQKTGLDTFRKIAVSRVSTAIDWCKSNGFSFDNQRFDVSAMEHAIKQNEPAQLETMLTFTERTHPSSTLPSRLLLTAAETRNLTISQLLFEHKANVDAVDEEGKTVLHRCLYCRDPAKEHGSKRDGSKIAGFFLSKNSRLLDKRDHSGKTALYVACDVGYVEMVSFLLGIEANANITENNAQTPLYMACERGRRQIVRCLLEKAKDLELDARGPGGQTPLIVAVQYAAAHAEGKSIVEQLLKKGADPSIEDNTGKTAISYVGGIWASDLKSTLKNARNKSSDSASAQRIPDMVNLAIANSSDKSQKHSRPPSTRTSMLAKMWQPRVKSGASSLFSPSRTSLDTVSMPAASIFSNDISWSRRTSITAASSIGFADATLVPDNEAMMSGTAKGRPVAQKDGPGPLPSMGRGRFSDDAPDNRSLRSMDAGPRPSLTSRRNPEFNAHNQDDTQSQGHSDGLMPPQQSDSLLPIKARRDGRGTAGSILSSTDSEYDTPSDSEDASYDGEHSPLEPRHHSLPLRSHPAGNQGQQSGAFDGASSIPTPPSDQPGGTGSTKATSGLGNGSGSRGGKVRNAAQAPDAEQKRQVLLACPFAKKDPITYEHCHNYELKEIKHVKQHLKRCHLIVVCARCMEGFSNQDIFDQHIRAGGCEISNREPPEGMTIKQHEILKPRTNHKLSLEEQWYFIWDTLFPGRERPPTPYKDEFVNLTEFHKLMRDFRDRQIPTLAARLLNELGIATTLSHDQAVVILRRGMLEFASTLQQSGVLGHNDHSTSLAGPSGSASITRFSEPSPSQRQNSLEGASDQHTPDSNDHLLHQGSPGSTQMSNDEYYQSLQPIEEVSTNSSSYRQGSVGVPPDVDPTMHQAQQGPPRTVNLPHEHTFHPSEWSSPYSVQAPDTAHGHLLGVGAGWNDTAMVDNYSDPLYSPNHIFNMDSNSMDQMLHRMEYDINMDLDVNKPQGAAQPPIQTPGYFPIQHAMEGQQASFIPVMGGGRGQAAPYPHILQNTEGQNGYAPIGQQAGSMQGPPHWNMH</sequence>
<dbReference type="SUPFAM" id="SSF48403">
    <property type="entry name" value="Ankyrin repeat"/>
    <property type="match status" value="1"/>
</dbReference>
<dbReference type="Proteomes" id="UP001465668">
    <property type="component" value="Unassembled WGS sequence"/>
</dbReference>
<dbReference type="SMART" id="SM00248">
    <property type="entry name" value="ANK"/>
    <property type="match status" value="4"/>
</dbReference>
<feature type="region of interest" description="Disordered" evidence="4">
    <location>
        <begin position="979"/>
        <end position="1038"/>
    </location>
</feature>
<organism evidence="5 6">
    <name type="scientific">Seiridium cardinale</name>
    <dbReference type="NCBI Taxonomy" id="138064"/>
    <lineage>
        <taxon>Eukaryota</taxon>
        <taxon>Fungi</taxon>
        <taxon>Dikarya</taxon>
        <taxon>Ascomycota</taxon>
        <taxon>Pezizomycotina</taxon>
        <taxon>Sordariomycetes</taxon>
        <taxon>Xylariomycetidae</taxon>
        <taxon>Amphisphaeriales</taxon>
        <taxon>Sporocadaceae</taxon>
        <taxon>Seiridium</taxon>
    </lineage>
</organism>
<evidence type="ECO:0000313" key="6">
    <source>
        <dbReference type="Proteomes" id="UP001465668"/>
    </source>
</evidence>
<evidence type="ECO:0000256" key="4">
    <source>
        <dbReference type="SAM" id="MobiDB-lite"/>
    </source>
</evidence>
<keyword evidence="1" id="KW-0677">Repeat</keyword>
<dbReference type="PANTHER" id="PTHR24198:SF165">
    <property type="entry name" value="ANKYRIN REPEAT-CONTAINING PROTEIN-RELATED"/>
    <property type="match status" value="1"/>
</dbReference>
<feature type="compositionally biased region" description="Basic and acidic residues" evidence="4">
    <location>
        <begin position="716"/>
        <end position="726"/>
    </location>
</feature>
<feature type="region of interest" description="Disordered" evidence="4">
    <location>
        <begin position="1"/>
        <end position="39"/>
    </location>
</feature>
<evidence type="ECO:0000313" key="5">
    <source>
        <dbReference type="EMBL" id="KAK9775570.1"/>
    </source>
</evidence>
<feature type="compositionally biased region" description="Polar residues" evidence="4">
    <location>
        <begin position="983"/>
        <end position="1011"/>
    </location>
</feature>
<dbReference type="Gene3D" id="1.25.40.20">
    <property type="entry name" value="Ankyrin repeat-containing domain"/>
    <property type="match status" value="2"/>
</dbReference>
<dbReference type="InterPro" id="IPR002110">
    <property type="entry name" value="Ankyrin_rpt"/>
</dbReference>
<dbReference type="PANTHER" id="PTHR24198">
    <property type="entry name" value="ANKYRIN REPEAT AND PROTEIN KINASE DOMAIN-CONTAINING PROTEIN"/>
    <property type="match status" value="1"/>
</dbReference>
<keyword evidence="6" id="KW-1185">Reference proteome</keyword>
<dbReference type="EMBL" id="JARVKM010000033">
    <property type="protein sequence ID" value="KAK9775570.1"/>
    <property type="molecule type" value="Genomic_DNA"/>
</dbReference>
<dbReference type="Pfam" id="PF12796">
    <property type="entry name" value="Ank_2"/>
    <property type="match status" value="1"/>
</dbReference>
<feature type="compositionally biased region" description="Basic and acidic residues" evidence="4">
    <location>
        <begin position="624"/>
        <end position="636"/>
    </location>
</feature>
<feature type="region of interest" description="Disordered" evidence="4">
    <location>
        <begin position="1050"/>
        <end position="1081"/>
    </location>
</feature>
<accession>A0ABR2XPL4</accession>
<dbReference type="InterPro" id="IPR036770">
    <property type="entry name" value="Ankyrin_rpt-contain_sf"/>
</dbReference>
<dbReference type="PROSITE" id="PS50088">
    <property type="entry name" value="ANK_REPEAT"/>
    <property type="match status" value="3"/>
</dbReference>
<name>A0ABR2XPL4_9PEZI</name>
<gene>
    <name evidence="5" type="ORF">SCAR479_07675</name>
</gene>
<feature type="repeat" description="ANK" evidence="3">
    <location>
        <begin position="394"/>
        <end position="426"/>
    </location>
</feature>
<evidence type="ECO:0000256" key="1">
    <source>
        <dbReference type="ARBA" id="ARBA00022737"/>
    </source>
</evidence>
<proteinExistence type="predicted"/>
<feature type="compositionally biased region" description="Polar residues" evidence="4">
    <location>
        <begin position="1050"/>
        <end position="1060"/>
    </location>
</feature>
<evidence type="ECO:0000256" key="3">
    <source>
        <dbReference type="PROSITE-ProRule" id="PRU00023"/>
    </source>
</evidence>
<keyword evidence="2 3" id="KW-0040">ANK repeat</keyword>
<feature type="compositionally biased region" description="Acidic residues" evidence="4">
    <location>
        <begin position="702"/>
        <end position="715"/>
    </location>
</feature>
<feature type="repeat" description="ANK" evidence="3">
    <location>
        <begin position="429"/>
        <end position="466"/>
    </location>
</feature>
<protein>
    <recommendedName>
        <fullName evidence="7">Ankyrin repeat protein</fullName>
    </recommendedName>
</protein>
<feature type="compositionally biased region" description="Basic and acidic residues" evidence="4">
    <location>
        <begin position="1"/>
        <end position="19"/>
    </location>
</feature>
<evidence type="ECO:0000256" key="2">
    <source>
        <dbReference type="ARBA" id="ARBA00023043"/>
    </source>
</evidence>
<dbReference type="PROSITE" id="PS50297">
    <property type="entry name" value="ANK_REP_REGION"/>
    <property type="match status" value="3"/>
</dbReference>
<feature type="compositionally biased region" description="Basic and acidic residues" evidence="4">
    <location>
        <begin position="1017"/>
        <end position="1026"/>
    </location>
</feature>
<feature type="region of interest" description="Disordered" evidence="4">
    <location>
        <begin position="598"/>
        <end position="794"/>
    </location>
</feature>
<reference evidence="5 6" key="1">
    <citation type="submission" date="2024-02" db="EMBL/GenBank/DDBJ databases">
        <title>First draft genome assembly of two strains of Seiridium cardinale.</title>
        <authorList>
            <person name="Emiliani G."/>
            <person name="Scali E."/>
        </authorList>
    </citation>
    <scope>NUCLEOTIDE SEQUENCE [LARGE SCALE GENOMIC DNA]</scope>
    <source>
        <strain evidence="5 6">BM-138-000479</strain>
    </source>
</reference>
<comment type="caution">
    <text evidence="5">The sequence shown here is derived from an EMBL/GenBank/DDBJ whole genome shotgun (WGS) entry which is preliminary data.</text>
</comment>
<evidence type="ECO:0008006" key="7">
    <source>
        <dbReference type="Google" id="ProtNLM"/>
    </source>
</evidence>
<feature type="repeat" description="ANK" evidence="3">
    <location>
        <begin position="361"/>
        <end position="393"/>
    </location>
</feature>